<feature type="domain" description="FAD-binding PCMH-type" evidence="6">
    <location>
        <begin position="73"/>
        <end position="242"/>
    </location>
</feature>
<evidence type="ECO:0000256" key="4">
    <source>
        <dbReference type="ARBA" id="ARBA00023002"/>
    </source>
</evidence>
<keyword evidence="5" id="KW-0732">Signal</keyword>
<dbReference type="Gene3D" id="3.40.462.20">
    <property type="match status" value="1"/>
</dbReference>
<dbReference type="InterPro" id="IPR016166">
    <property type="entry name" value="FAD-bd_PCMH"/>
</dbReference>
<name>A0A9P5MQC2_9AGAM</name>
<reference evidence="7" key="1">
    <citation type="submission" date="2019-10" db="EMBL/GenBank/DDBJ databases">
        <authorList>
            <consortium name="DOE Joint Genome Institute"/>
            <person name="Kuo A."/>
            <person name="Miyauchi S."/>
            <person name="Kiss E."/>
            <person name="Drula E."/>
            <person name="Kohler A."/>
            <person name="Sanchez-Garcia M."/>
            <person name="Andreopoulos B."/>
            <person name="Barry K.W."/>
            <person name="Bonito G."/>
            <person name="Buee M."/>
            <person name="Carver A."/>
            <person name="Chen C."/>
            <person name="Cichocki N."/>
            <person name="Clum A."/>
            <person name="Culley D."/>
            <person name="Crous P.W."/>
            <person name="Fauchery L."/>
            <person name="Girlanda M."/>
            <person name="Hayes R."/>
            <person name="Keri Z."/>
            <person name="LaButti K."/>
            <person name="Lipzen A."/>
            <person name="Lombard V."/>
            <person name="Magnuson J."/>
            <person name="Maillard F."/>
            <person name="Morin E."/>
            <person name="Murat C."/>
            <person name="Nolan M."/>
            <person name="Ohm R."/>
            <person name="Pangilinan J."/>
            <person name="Pereira M."/>
            <person name="Perotto S."/>
            <person name="Peter M."/>
            <person name="Riley R."/>
            <person name="Sitrit Y."/>
            <person name="Stielow B."/>
            <person name="Szollosi G."/>
            <person name="Zifcakova L."/>
            <person name="Stursova M."/>
            <person name="Spatafora J.W."/>
            <person name="Tedersoo L."/>
            <person name="Vaario L.-M."/>
            <person name="Yamada A."/>
            <person name="Yan M."/>
            <person name="Wang P."/>
            <person name="Xu J."/>
            <person name="Bruns T."/>
            <person name="Baldrian P."/>
            <person name="Vilgalys R."/>
            <person name="Henrissat B."/>
            <person name="Grigoriev I.V."/>
            <person name="Hibbett D."/>
            <person name="Nagy L.G."/>
            <person name="Martin F.M."/>
        </authorList>
    </citation>
    <scope>NUCLEOTIDE SEQUENCE</scope>
    <source>
        <strain evidence="7">Prilba</strain>
    </source>
</reference>
<dbReference type="OrthoDB" id="2151789at2759"/>
<evidence type="ECO:0000256" key="5">
    <source>
        <dbReference type="SAM" id="SignalP"/>
    </source>
</evidence>
<dbReference type="Pfam" id="PF01565">
    <property type="entry name" value="FAD_binding_4"/>
    <property type="match status" value="1"/>
</dbReference>
<comment type="caution">
    <text evidence="7">The sequence shown here is derived from an EMBL/GenBank/DDBJ whole genome shotgun (WGS) entry which is preliminary data.</text>
</comment>
<keyword evidence="3" id="KW-0274">FAD</keyword>
<dbReference type="PANTHER" id="PTHR42973">
    <property type="entry name" value="BINDING OXIDOREDUCTASE, PUTATIVE (AFU_ORTHOLOGUE AFUA_1G17690)-RELATED"/>
    <property type="match status" value="1"/>
</dbReference>
<evidence type="ECO:0000256" key="2">
    <source>
        <dbReference type="ARBA" id="ARBA00022630"/>
    </source>
</evidence>
<keyword evidence="2" id="KW-0285">Flavoprotein</keyword>
<feature type="chain" id="PRO_5040380435" evidence="5">
    <location>
        <begin position="24"/>
        <end position="500"/>
    </location>
</feature>
<dbReference type="PANTHER" id="PTHR42973:SF13">
    <property type="entry name" value="FAD-BINDING PCMH-TYPE DOMAIN-CONTAINING PROTEIN"/>
    <property type="match status" value="1"/>
</dbReference>
<keyword evidence="8" id="KW-1185">Reference proteome</keyword>
<organism evidence="7 8">
    <name type="scientific">Russula ochroleuca</name>
    <dbReference type="NCBI Taxonomy" id="152965"/>
    <lineage>
        <taxon>Eukaryota</taxon>
        <taxon>Fungi</taxon>
        <taxon>Dikarya</taxon>
        <taxon>Basidiomycota</taxon>
        <taxon>Agaricomycotina</taxon>
        <taxon>Agaricomycetes</taxon>
        <taxon>Russulales</taxon>
        <taxon>Russulaceae</taxon>
        <taxon>Russula</taxon>
    </lineage>
</organism>
<evidence type="ECO:0000256" key="1">
    <source>
        <dbReference type="ARBA" id="ARBA00005466"/>
    </source>
</evidence>
<dbReference type="InterPro" id="IPR016167">
    <property type="entry name" value="FAD-bd_PCMH_sub1"/>
</dbReference>
<proteinExistence type="inferred from homology"/>
<reference evidence="7" key="2">
    <citation type="journal article" date="2020" name="Nat. Commun.">
        <title>Large-scale genome sequencing of mycorrhizal fungi provides insights into the early evolution of symbiotic traits.</title>
        <authorList>
            <person name="Miyauchi S."/>
            <person name="Kiss E."/>
            <person name="Kuo A."/>
            <person name="Drula E."/>
            <person name="Kohler A."/>
            <person name="Sanchez-Garcia M."/>
            <person name="Morin E."/>
            <person name="Andreopoulos B."/>
            <person name="Barry K.W."/>
            <person name="Bonito G."/>
            <person name="Buee M."/>
            <person name="Carver A."/>
            <person name="Chen C."/>
            <person name="Cichocki N."/>
            <person name="Clum A."/>
            <person name="Culley D."/>
            <person name="Crous P.W."/>
            <person name="Fauchery L."/>
            <person name="Girlanda M."/>
            <person name="Hayes R.D."/>
            <person name="Keri Z."/>
            <person name="LaButti K."/>
            <person name="Lipzen A."/>
            <person name="Lombard V."/>
            <person name="Magnuson J."/>
            <person name="Maillard F."/>
            <person name="Murat C."/>
            <person name="Nolan M."/>
            <person name="Ohm R.A."/>
            <person name="Pangilinan J."/>
            <person name="Pereira M.F."/>
            <person name="Perotto S."/>
            <person name="Peter M."/>
            <person name="Pfister S."/>
            <person name="Riley R."/>
            <person name="Sitrit Y."/>
            <person name="Stielow J.B."/>
            <person name="Szollosi G."/>
            <person name="Zifcakova L."/>
            <person name="Stursova M."/>
            <person name="Spatafora J.W."/>
            <person name="Tedersoo L."/>
            <person name="Vaario L.M."/>
            <person name="Yamada A."/>
            <person name="Yan M."/>
            <person name="Wang P."/>
            <person name="Xu J."/>
            <person name="Bruns T."/>
            <person name="Baldrian P."/>
            <person name="Vilgalys R."/>
            <person name="Dunand C."/>
            <person name="Henrissat B."/>
            <person name="Grigoriev I.V."/>
            <person name="Hibbett D."/>
            <person name="Nagy L.G."/>
            <person name="Martin F.M."/>
        </authorList>
    </citation>
    <scope>NUCLEOTIDE SEQUENCE</scope>
    <source>
        <strain evidence="7">Prilba</strain>
    </source>
</reference>
<evidence type="ECO:0000313" key="7">
    <source>
        <dbReference type="EMBL" id="KAF8472399.1"/>
    </source>
</evidence>
<comment type="similarity">
    <text evidence="1">Belongs to the oxygen-dependent FAD-linked oxidoreductase family.</text>
</comment>
<dbReference type="InterPro" id="IPR006094">
    <property type="entry name" value="Oxid_FAD_bind_N"/>
</dbReference>
<dbReference type="Proteomes" id="UP000759537">
    <property type="component" value="Unassembled WGS sequence"/>
</dbReference>
<dbReference type="GO" id="GO:0016491">
    <property type="term" value="F:oxidoreductase activity"/>
    <property type="evidence" value="ECO:0007669"/>
    <property type="project" value="UniProtKB-KW"/>
</dbReference>
<accession>A0A9P5MQC2</accession>
<protein>
    <submittedName>
        <fullName evidence="7">FAD-binding domain-containing protein</fullName>
    </submittedName>
</protein>
<dbReference type="InterPro" id="IPR016169">
    <property type="entry name" value="FAD-bd_PCMH_sub2"/>
</dbReference>
<feature type="signal peptide" evidence="5">
    <location>
        <begin position="1"/>
        <end position="23"/>
    </location>
</feature>
<evidence type="ECO:0000259" key="6">
    <source>
        <dbReference type="PROSITE" id="PS51387"/>
    </source>
</evidence>
<dbReference type="Gene3D" id="3.30.465.10">
    <property type="match status" value="1"/>
</dbReference>
<dbReference type="SUPFAM" id="SSF56176">
    <property type="entry name" value="FAD-binding/transporter-associated domain-like"/>
    <property type="match status" value="1"/>
</dbReference>
<keyword evidence="4" id="KW-0560">Oxidoreductase</keyword>
<evidence type="ECO:0000256" key="3">
    <source>
        <dbReference type="ARBA" id="ARBA00022827"/>
    </source>
</evidence>
<dbReference type="GO" id="GO:0071949">
    <property type="term" value="F:FAD binding"/>
    <property type="evidence" value="ECO:0007669"/>
    <property type="project" value="InterPro"/>
</dbReference>
<dbReference type="InterPro" id="IPR050416">
    <property type="entry name" value="FAD-linked_Oxidoreductase"/>
</dbReference>
<dbReference type="PROSITE" id="PS51387">
    <property type="entry name" value="FAD_PCMH"/>
    <property type="match status" value="1"/>
</dbReference>
<dbReference type="AlphaFoldDB" id="A0A9P5MQC2"/>
<evidence type="ECO:0000313" key="8">
    <source>
        <dbReference type="Proteomes" id="UP000759537"/>
    </source>
</evidence>
<dbReference type="Gene3D" id="3.30.43.10">
    <property type="entry name" value="Uridine Diphospho-n-acetylenolpyruvylglucosamine Reductase, domain 2"/>
    <property type="match status" value="1"/>
</dbReference>
<dbReference type="EMBL" id="WHVB01000020">
    <property type="protein sequence ID" value="KAF8472399.1"/>
    <property type="molecule type" value="Genomic_DNA"/>
</dbReference>
<dbReference type="InterPro" id="IPR036318">
    <property type="entry name" value="FAD-bd_PCMH-like_sf"/>
</dbReference>
<gene>
    <name evidence="7" type="ORF">DFH94DRAFT_766661</name>
</gene>
<sequence>MVRVTPFVSAALLSLAAIEVVIAKSQKHFKDLSGFQDTCTQIAEAIRFSNDSALYYSPSSQYHLDNAHWSESSTAQSACSVEPGTPQDVGKILRIIGVTRTPFAVKGGGHATNPGFSSTIGVQISMTRFNKVIVKREASTVEVGAGLTWDDVYQALDGTGLNVVGGRVSGVGVAGFTLGGGYSWKTNQYGLTIDNVESYELVLPDGTIQIVTSQNEDLWFGLRGGFNNFGIVTKFVLKAHPQGDVWGGLVIISSSSRHVHKVKAAILKFQQEVTDPKAMLLPTYNSVRNIPSIEVLMFYDGPEKPAGIFDDFLTMVEIRVIETSASFLEFLKILPSSDPFAGKRAYFSTVSVLQYSAPLLDVLANETLFWGKKLSKLDSRGAVSYDMEPFDPGLFNHSNIPSAYPPDRSRALFPTNIYFAWSSPSKDADVATALWQSTNTIRAAAIAQGQNIDDVAVYGNYALIGTPVESLYGANLPRLRSIQNRVDPHKVMALAGGFKF</sequence>